<dbReference type="InterPro" id="IPR022742">
    <property type="entry name" value="Hydrolase_4"/>
</dbReference>
<protein>
    <submittedName>
        <fullName evidence="2">Alpha/beta hydrolase</fullName>
    </submittedName>
</protein>
<dbReference type="AlphaFoldDB" id="A0A9E8CLL8"/>
<dbReference type="InterPro" id="IPR029058">
    <property type="entry name" value="AB_hydrolase_fold"/>
</dbReference>
<dbReference type="EMBL" id="CP102774">
    <property type="protein sequence ID" value="UZF88092.1"/>
    <property type="molecule type" value="Genomic_DNA"/>
</dbReference>
<dbReference type="Gene3D" id="3.40.50.1820">
    <property type="entry name" value="alpha/beta hydrolase"/>
    <property type="match status" value="1"/>
</dbReference>
<dbReference type="Pfam" id="PF12146">
    <property type="entry name" value="Hydrolase_4"/>
    <property type="match status" value="1"/>
</dbReference>
<evidence type="ECO:0000313" key="2">
    <source>
        <dbReference type="EMBL" id="UZF88092.1"/>
    </source>
</evidence>
<dbReference type="GO" id="GO:0016787">
    <property type="term" value="F:hydrolase activity"/>
    <property type="evidence" value="ECO:0007669"/>
    <property type="project" value="UniProtKB-KW"/>
</dbReference>
<dbReference type="SUPFAM" id="SSF53474">
    <property type="entry name" value="alpha/beta-Hydrolases"/>
    <property type="match status" value="1"/>
</dbReference>
<feature type="domain" description="Serine aminopeptidase S33" evidence="1">
    <location>
        <begin position="71"/>
        <end position="246"/>
    </location>
</feature>
<gene>
    <name evidence="2" type="ORF">NWE54_04700</name>
</gene>
<organism evidence="2">
    <name type="scientific">Bosea sp. NBC_00436</name>
    <dbReference type="NCBI Taxonomy" id="2969620"/>
    <lineage>
        <taxon>Bacteria</taxon>
        <taxon>Pseudomonadati</taxon>
        <taxon>Pseudomonadota</taxon>
        <taxon>Alphaproteobacteria</taxon>
        <taxon>Hyphomicrobiales</taxon>
        <taxon>Boseaceae</taxon>
        <taxon>Bosea</taxon>
    </lineage>
</organism>
<sequence>MAEDVPLAETRAPRPNVWFALEQSRSLFELWQFTMARPMLRLAPEGDGRPVIVLPGFLADDDSTAILRQYLDEQGHAVYPWRLGVNIGPTETILDGVERLLDEIFEAHGEPVSLVGVSLGGLYARDLARRRSDKVRQVITLGSPFRIDRDSQNSMGAVFEAMTPLHVPASRFSVWTLPRDLLPVPATAIFTRSDGIVSWQACIDQASQESENIEVVGSHSGLAHLPTAVYAVADRLAQPAESWTEFAAPAALRSLYPQIGNHAY</sequence>
<evidence type="ECO:0000259" key="1">
    <source>
        <dbReference type="Pfam" id="PF12146"/>
    </source>
</evidence>
<proteinExistence type="predicted"/>
<reference evidence="2" key="1">
    <citation type="submission" date="2022-08" db="EMBL/GenBank/DDBJ databases">
        <title>Complete Genome Sequences of 2 Bosea sp. soil isolates.</title>
        <authorList>
            <person name="Alvarez Arevalo M."/>
            <person name="Sterndorff E.B."/>
            <person name="Faurdal D."/>
            <person name="Joergensen T.S."/>
            <person name="Weber T."/>
        </authorList>
    </citation>
    <scope>NUCLEOTIDE SEQUENCE</scope>
    <source>
        <strain evidence="2">NBC_00436</strain>
    </source>
</reference>
<accession>A0A9E8CLL8</accession>
<keyword evidence="2" id="KW-0378">Hydrolase</keyword>
<name>A0A9E8CLL8_9HYPH</name>